<dbReference type="InterPro" id="IPR000917">
    <property type="entry name" value="Sulfatase_N"/>
</dbReference>
<keyword evidence="5" id="KW-0732">Signal</keyword>
<comment type="caution">
    <text evidence="7">The sequence shown here is derived from an EMBL/GenBank/DDBJ whole genome shotgun (WGS) entry which is preliminary data.</text>
</comment>
<dbReference type="InterPro" id="IPR024607">
    <property type="entry name" value="Sulfatase_CS"/>
</dbReference>
<evidence type="ECO:0000313" key="8">
    <source>
        <dbReference type="Proteomes" id="UP001247805"/>
    </source>
</evidence>
<dbReference type="Proteomes" id="UP001247805">
    <property type="component" value="Unassembled WGS sequence"/>
</dbReference>
<reference evidence="7 8" key="1">
    <citation type="submission" date="2023-10" db="EMBL/GenBank/DDBJ databases">
        <title>Glaciecola aquimarina strain GGW-M5 nov., isolated from a coastal seawater.</title>
        <authorList>
            <person name="Bayburt H."/>
            <person name="Kim J.M."/>
            <person name="Choi B.J."/>
            <person name="Jeon C.O."/>
        </authorList>
    </citation>
    <scope>NUCLEOTIDE SEQUENCE [LARGE SCALE GENOMIC DNA]</scope>
    <source>
        <strain evidence="7 8">KCTC 32108</strain>
    </source>
</reference>
<keyword evidence="2" id="KW-0479">Metal-binding</keyword>
<dbReference type="PROSITE" id="PS00149">
    <property type="entry name" value="SULFATASE_2"/>
    <property type="match status" value="1"/>
</dbReference>
<dbReference type="PROSITE" id="PS00523">
    <property type="entry name" value="SULFATASE_1"/>
    <property type="match status" value="1"/>
</dbReference>
<evidence type="ECO:0000256" key="2">
    <source>
        <dbReference type="ARBA" id="ARBA00022723"/>
    </source>
</evidence>
<dbReference type="RefSeq" id="WP_316025949.1">
    <property type="nucleotide sequence ID" value="NZ_JAWDIO010000002.1"/>
</dbReference>
<dbReference type="InterPro" id="IPR017850">
    <property type="entry name" value="Alkaline_phosphatase_core_sf"/>
</dbReference>
<dbReference type="SUPFAM" id="SSF53649">
    <property type="entry name" value="Alkaline phosphatase-like"/>
    <property type="match status" value="1"/>
</dbReference>
<feature type="domain" description="Sulfatase N-terminal" evidence="6">
    <location>
        <begin position="47"/>
        <end position="149"/>
    </location>
</feature>
<dbReference type="InterPro" id="IPR050738">
    <property type="entry name" value="Sulfatase"/>
</dbReference>
<evidence type="ECO:0000256" key="4">
    <source>
        <dbReference type="ARBA" id="ARBA00022837"/>
    </source>
</evidence>
<evidence type="ECO:0000256" key="1">
    <source>
        <dbReference type="ARBA" id="ARBA00008779"/>
    </source>
</evidence>
<evidence type="ECO:0000256" key="5">
    <source>
        <dbReference type="SAM" id="SignalP"/>
    </source>
</evidence>
<keyword evidence="8" id="KW-1185">Reference proteome</keyword>
<keyword evidence="3" id="KW-0378">Hydrolase</keyword>
<protein>
    <submittedName>
        <fullName evidence="7">Sulfatase-like hydrolase/transferase</fullName>
    </submittedName>
</protein>
<evidence type="ECO:0000259" key="6">
    <source>
        <dbReference type="Pfam" id="PF00884"/>
    </source>
</evidence>
<evidence type="ECO:0000256" key="3">
    <source>
        <dbReference type="ARBA" id="ARBA00022801"/>
    </source>
</evidence>
<accession>A0ABU3SWG5</accession>
<gene>
    <name evidence="7" type="ORF">RS130_10730</name>
</gene>
<evidence type="ECO:0000313" key="7">
    <source>
        <dbReference type="EMBL" id="MDU0354341.1"/>
    </source>
</evidence>
<dbReference type="Pfam" id="PF00884">
    <property type="entry name" value="Sulfatase"/>
    <property type="match status" value="1"/>
</dbReference>
<name>A0ABU3SWG5_9ALTE</name>
<comment type="similarity">
    <text evidence="1">Belongs to the sulfatase family.</text>
</comment>
<organism evidence="7 8">
    <name type="scientific">Paraglaciecola aquimarina</name>
    <dbReference type="NCBI Taxonomy" id="1235557"/>
    <lineage>
        <taxon>Bacteria</taxon>
        <taxon>Pseudomonadati</taxon>
        <taxon>Pseudomonadota</taxon>
        <taxon>Gammaproteobacteria</taxon>
        <taxon>Alteromonadales</taxon>
        <taxon>Alteromonadaceae</taxon>
        <taxon>Paraglaciecola</taxon>
    </lineage>
</organism>
<proteinExistence type="inferred from homology"/>
<dbReference type="PANTHER" id="PTHR42693">
    <property type="entry name" value="ARYLSULFATASE FAMILY MEMBER"/>
    <property type="match status" value="1"/>
</dbReference>
<dbReference type="EMBL" id="JAWDIO010000002">
    <property type="protein sequence ID" value="MDU0354341.1"/>
    <property type="molecule type" value="Genomic_DNA"/>
</dbReference>
<dbReference type="Gene3D" id="3.40.720.10">
    <property type="entry name" value="Alkaline Phosphatase, subunit A"/>
    <property type="match status" value="1"/>
</dbReference>
<sequence length="165" mass="17822">MNKTLKVLAGYASIGLAGVFLASCGDSANDVQAQSKEVVKSPKKQYNVLYIMTDDHAAQAIGTYGGRLAKLNPTPNLDKLASEGMVFDNAFVTNSICSPSRATILTGQYSQTNGVQDLKGGVGKENQYLPIEMKKAGYETALVGKWHLKQEPGAFDYYQVLLVPR</sequence>
<feature type="signal peptide" evidence="5">
    <location>
        <begin position="1"/>
        <end position="22"/>
    </location>
</feature>
<feature type="chain" id="PRO_5046668056" evidence="5">
    <location>
        <begin position="23"/>
        <end position="165"/>
    </location>
</feature>
<dbReference type="PANTHER" id="PTHR42693:SF27">
    <property type="entry name" value="ARYLSULFATASE B [PRECURSOR]"/>
    <property type="match status" value="1"/>
</dbReference>
<keyword evidence="4" id="KW-0106">Calcium</keyword>
<dbReference type="PROSITE" id="PS51257">
    <property type="entry name" value="PROKAR_LIPOPROTEIN"/>
    <property type="match status" value="1"/>
</dbReference>